<protein>
    <submittedName>
        <fullName evidence="1">Pyridoxamine 5'-phosphate oxidase family protein</fullName>
    </submittedName>
</protein>
<dbReference type="InterPro" id="IPR024747">
    <property type="entry name" value="Pyridox_Oxase-rel"/>
</dbReference>
<comment type="caution">
    <text evidence="1">The sequence shown here is derived from an EMBL/GenBank/DDBJ whole genome shotgun (WGS) entry which is preliminary data.</text>
</comment>
<dbReference type="SUPFAM" id="SSF50475">
    <property type="entry name" value="FMN-binding split barrel"/>
    <property type="match status" value="1"/>
</dbReference>
<reference evidence="2" key="1">
    <citation type="journal article" date="2019" name="Int. J. Syst. Evol. Microbiol.">
        <title>The Global Catalogue of Microorganisms (GCM) 10K type strain sequencing project: providing services to taxonomists for standard genome sequencing and annotation.</title>
        <authorList>
            <consortium name="The Broad Institute Genomics Platform"/>
            <consortium name="The Broad Institute Genome Sequencing Center for Infectious Disease"/>
            <person name="Wu L."/>
            <person name="Ma J."/>
        </authorList>
    </citation>
    <scope>NUCLEOTIDE SEQUENCE [LARGE SCALE GENOMIC DNA]</scope>
    <source>
        <strain evidence="2">CCUG 50347</strain>
    </source>
</reference>
<dbReference type="Pfam" id="PF12900">
    <property type="entry name" value="Pyridox_ox_2"/>
    <property type="match status" value="1"/>
</dbReference>
<evidence type="ECO:0000313" key="1">
    <source>
        <dbReference type="EMBL" id="MFC4831306.1"/>
    </source>
</evidence>
<dbReference type="RefSeq" id="WP_274186916.1">
    <property type="nucleotide sequence ID" value="NZ_BAABHN010000003.1"/>
</dbReference>
<accession>A0ABV9RDA7</accession>
<name>A0ABV9RDA7_9PSEU</name>
<dbReference type="Gene3D" id="2.30.110.10">
    <property type="entry name" value="Electron Transport, Fmn-binding Protein, Chain A"/>
    <property type="match status" value="1"/>
</dbReference>
<dbReference type="EMBL" id="JBHSIM010000003">
    <property type="protein sequence ID" value="MFC4831306.1"/>
    <property type="molecule type" value="Genomic_DNA"/>
</dbReference>
<organism evidence="1 2">
    <name type="scientific">Actinomycetospora chibensis</name>
    <dbReference type="NCBI Taxonomy" id="663606"/>
    <lineage>
        <taxon>Bacteria</taxon>
        <taxon>Bacillati</taxon>
        <taxon>Actinomycetota</taxon>
        <taxon>Actinomycetes</taxon>
        <taxon>Pseudonocardiales</taxon>
        <taxon>Pseudonocardiaceae</taxon>
        <taxon>Actinomycetospora</taxon>
    </lineage>
</organism>
<evidence type="ECO:0000313" key="2">
    <source>
        <dbReference type="Proteomes" id="UP001595909"/>
    </source>
</evidence>
<dbReference type="Proteomes" id="UP001595909">
    <property type="component" value="Unassembled WGS sequence"/>
</dbReference>
<dbReference type="InterPro" id="IPR012349">
    <property type="entry name" value="Split_barrel_FMN-bd"/>
</dbReference>
<gene>
    <name evidence="1" type="ORF">ACFPEL_02680</name>
</gene>
<sequence length="146" mass="15706">MTVTPMDPARLELIDTAGSRALLMTAELGRLAFTDAHGPTVEPFAFALAGDAIVIGAGAHSGARAAVGQTVAFEVDEIDPVHRTGWTVVAVGTLHRAPAAVVDRPECWPDDEPDDEERILLVLPVQRLSGRRLRRDARRRRPGAGR</sequence>
<keyword evidence="2" id="KW-1185">Reference proteome</keyword>
<proteinExistence type="predicted"/>